<evidence type="ECO:0000313" key="4">
    <source>
        <dbReference type="EMBL" id="URD78239.1"/>
    </source>
</evidence>
<dbReference type="PANTHER" id="PTHR48025:SF7">
    <property type="entry name" value="RNA-BINDING (RRM_RBD_RNP MOTIFS) FAMILY PROTEIN"/>
    <property type="match status" value="1"/>
</dbReference>
<evidence type="ECO:0000259" key="3">
    <source>
        <dbReference type="PROSITE" id="PS50102"/>
    </source>
</evidence>
<sequence length="400" mass="44041">MAAVAAAAATTDAAASSLLKLSPFRFPNTLLSSSSLRLLSFHHFASVPLSVSHCHHPLSPLTPLPSFPRAKKALAVDGAEENAAVTTVVDEKLEDGADDGVPEEVKAPVRRPCELYVCNLPRSCDISKLLDLFKPYGTVHSVEVVALNFENGVLCKRRLLAGMVPDLRVTSNRRVALGRRSIFFTIVSRDAETSLSRGCGYVTMSSIQEAKAAMAALDGSDLGGRELRVKFSADLSSRRKNMEALNTTPKKNMVFESPHKVYVGNLAWSVRPEDLREYFSQFGNIVSARVLYDRKGGRNRVYGFLSFTSSDELRAALETSGTYILVIQMISVVNMEVLSLDFEFSFLPGKDIAQMVQLWDYEKQNFIDAAVPKLKSDELTSIFELVICCNPFTFSLVSFC</sequence>
<dbReference type="Proteomes" id="UP001055439">
    <property type="component" value="Chromosome 10"/>
</dbReference>
<gene>
    <name evidence="4" type="ORF">MUK42_02548</name>
</gene>
<dbReference type="AlphaFoldDB" id="A0A9E7JEP6"/>
<protein>
    <recommendedName>
        <fullName evidence="3">RRM domain-containing protein</fullName>
    </recommendedName>
</protein>
<dbReference type="InterPro" id="IPR050502">
    <property type="entry name" value="Euk_RNA-bind_prot"/>
</dbReference>
<evidence type="ECO:0000256" key="1">
    <source>
        <dbReference type="ARBA" id="ARBA00022884"/>
    </source>
</evidence>
<reference evidence="4" key="1">
    <citation type="submission" date="2022-05" db="EMBL/GenBank/DDBJ databases">
        <title>The Musa troglodytarum L. genome provides insights into the mechanism of non-climacteric behaviour and enrichment of carotenoids.</title>
        <authorList>
            <person name="Wang J."/>
        </authorList>
    </citation>
    <scope>NUCLEOTIDE SEQUENCE</scope>
    <source>
        <tissue evidence="4">Leaf</tissue>
    </source>
</reference>
<dbReference type="GO" id="GO:0009535">
    <property type="term" value="C:chloroplast thylakoid membrane"/>
    <property type="evidence" value="ECO:0007669"/>
    <property type="project" value="TreeGrafter"/>
</dbReference>
<dbReference type="Gene3D" id="3.30.70.330">
    <property type="match status" value="2"/>
</dbReference>
<dbReference type="EMBL" id="CP097503">
    <property type="protein sequence ID" value="URD78239.1"/>
    <property type="molecule type" value="Genomic_DNA"/>
</dbReference>
<dbReference type="PROSITE" id="PS50102">
    <property type="entry name" value="RRM"/>
    <property type="match status" value="2"/>
</dbReference>
<name>A0A9E7JEP6_9LILI</name>
<dbReference type="InterPro" id="IPR012677">
    <property type="entry name" value="Nucleotide-bd_a/b_plait_sf"/>
</dbReference>
<accession>A0A9E7JEP6</accession>
<organism evidence="4 5">
    <name type="scientific">Musa troglodytarum</name>
    <name type="common">fe'i banana</name>
    <dbReference type="NCBI Taxonomy" id="320322"/>
    <lineage>
        <taxon>Eukaryota</taxon>
        <taxon>Viridiplantae</taxon>
        <taxon>Streptophyta</taxon>
        <taxon>Embryophyta</taxon>
        <taxon>Tracheophyta</taxon>
        <taxon>Spermatophyta</taxon>
        <taxon>Magnoliopsida</taxon>
        <taxon>Liliopsida</taxon>
        <taxon>Zingiberales</taxon>
        <taxon>Musaceae</taxon>
        <taxon>Musa</taxon>
    </lineage>
</organism>
<dbReference type="SMART" id="SM00360">
    <property type="entry name" value="RRM"/>
    <property type="match status" value="2"/>
</dbReference>
<proteinExistence type="predicted"/>
<dbReference type="Pfam" id="PF00076">
    <property type="entry name" value="RRM_1"/>
    <property type="match status" value="3"/>
</dbReference>
<keyword evidence="5" id="KW-1185">Reference proteome</keyword>
<dbReference type="InterPro" id="IPR000504">
    <property type="entry name" value="RRM_dom"/>
</dbReference>
<feature type="domain" description="RRM" evidence="3">
    <location>
        <begin position="259"/>
        <end position="345"/>
    </location>
</feature>
<dbReference type="SUPFAM" id="SSF54928">
    <property type="entry name" value="RNA-binding domain, RBD"/>
    <property type="match status" value="2"/>
</dbReference>
<dbReference type="GO" id="GO:1901259">
    <property type="term" value="P:chloroplast rRNA processing"/>
    <property type="evidence" value="ECO:0007669"/>
    <property type="project" value="TreeGrafter"/>
</dbReference>
<dbReference type="GO" id="GO:0003729">
    <property type="term" value="F:mRNA binding"/>
    <property type="evidence" value="ECO:0007669"/>
    <property type="project" value="TreeGrafter"/>
</dbReference>
<dbReference type="PANTHER" id="PTHR48025">
    <property type="entry name" value="OS02G0815200 PROTEIN"/>
    <property type="match status" value="1"/>
</dbReference>
<evidence type="ECO:0000313" key="5">
    <source>
        <dbReference type="Proteomes" id="UP001055439"/>
    </source>
</evidence>
<feature type="domain" description="RRM" evidence="3">
    <location>
        <begin position="113"/>
        <end position="234"/>
    </location>
</feature>
<keyword evidence="1 2" id="KW-0694">RNA-binding</keyword>
<evidence type="ECO:0000256" key="2">
    <source>
        <dbReference type="PROSITE-ProRule" id="PRU00176"/>
    </source>
</evidence>
<dbReference type="OrthoDB" id="439808at2759"/>
<dbReference type="InterPro" id="IPR035979">
    <property type="entry name" value="RBD_domain_sf"/>
</dbReference>